<feature type="transmembrane region" description="Helical" evidence="1">
    <location>
        <begin position="42"/>
        <end position="61"/>
    </location>
</feature>
<evidence type="ECO:0000313" key="3">
    <source>
        <dbReference type="EMBL" id="RDH40412.1"/>
    </source>
</evidence>
<accession>A0A370CHR3</accession>
<keyword evidence="1" id="KW-0472">Membrane</keyword>
<keyword evidence="1" id="KW-1133">Transmembrane helix</keyword>
<evidence type="ECO:0000313" key="4">
    <source>
        <dbReference type="Proteomes" id="UP000226429"/>
    </source>
</evidence>
<dbReference type="AlphaFoldDB" id="A0A370CHR3"/>
<proteinExistence type="predicted"/>
<name>A0A370CHR3_9COXI</name>
<reference evidence="3 4" key="2">
    <citation type="journal article" date="2018" name="J. Invertebr. Pathol.">
        <title>'Candidatus Aquirickettsiella gammari' (Gammaproteobacteria: Legionellales: Coxiellaceae): A bacterial pathogen of the freshwater crustacean Gammarus fossarum (Malacostraca: Amphipoda).</title>
        <authorList>
            <person name="Bojko J."/>
            <person name="Dunn A.M."/>
            <person name="Stebbing P.D."/>
            <person name="van Aerle R."/>
            <person name="Bacela-Spychalska K."/>
            <person name="Bean T.P."/>
            <person name="Urrutia A."/>
            <person name="Stentiford G.D."/>
        </authorList>
    </citation>
    <scope>NUCLEOTIDE SEQUENCE [LARGE SCALE GENOMIC DNA]</scope>
    <source>
        <strain evidence="3">RA15029</strain>
    </source>
</reference>
<gene>
    <name evidence="3" type="ORF">CFE62_004065</name>
</gene>
<keyword evidence="4" id="KW-1185">Reference proteome</keyword>
<organism evidence="3 4">
    <name type="scientific">Candidatus Aquirickettsiella gammari</name>
    <dbReference type="NCBI Taxonomy" id="2016198"/>
    <lineage>
        <taxon>Bacteria</taxon>
        <taxon>Pseudomonadati</taxon>
        <taxon>Pseudomonadota</taxon>
        <taxon>Gammaproteobacteria</taxon>
        <taxon>Legionellales</taxon>
        <taxon>Coxiellaceae</taxon>
        <taxon>Candidatus Aquirickettsiella</taxon>
    </lineage>
</organism>
<evidence type="ECO:0008006" key="5">
    <source>
        <dbReference type="Google" id="ProtNLM"/>
    </source>
</evidence>
<evidence type="ECO:0000256" key="2">
    <source>
        <dbReference type="SAM" id="SignalP"/>
    </source>
</evidence>
<protein>
    <recommendedName>
        <fullName evidence="5">Type IV secretion protein IcmD</fullName>
    </recommendedName>
</protein>
<sequence>MKKIISFISLIFSINASALVSDSLGDLSDKLLLPMSLLTSALYNMSLAIGIALLFGALIQYKNYRNNPSQVPLSRPITLLVFGLVLLILPILTKFSESALLVSRVS</sequence>
<dbReference type="Proteomes" id="UP000226429">
    <property type="component" value="Unassembled WGS sequence"/>
</dbReference>
<comment type="caution">
    <text evidence="3">The sequence shown here is derived from an EMBL/GenBank/DDBJ whole genome shotgun (WGS) entry which is preliminary data.</text>
</comment>
<feature type="signal peptide" evidence="2">
    <location>
        <begin position="1"/>
        <end position="18"/>
    </location>
</feature>
<keyword evidence="1" id="KW-0812">Transmembrane</keyword>
<feature type="transmembrane region" description="Helical" evidence="1">
    <location>
        <begin position="73"/>
        <end position="92"/>
    </location>
</feature>
<evidence type="ECO:0000256" key="1">
    <source>
        <dbReference type="SAM" id="Phobius"/>
    </source>
</evidence>
<reference evidence="3 4" key="1">
    <citation type="journal article" date="2017" name="Int. J. Syst. Evol. Microbiol.">
        <title>Aquarickettsiella crustaci n. gen. n. sp. (Gammaproteobacteria: Legionellales: Coxiellaceae); a bacterial pathogen of the freshwater crustacean: Gammarus fossarum (Malacostraca: Amphipoda).</title>
        <authorList>
            <person name="Bojko J."/>
            <person name="Dunn A.M."/>
            <person name="Stebbing P.D."/>
            <person name="Van Aerle R."/>
            <person name="Bacela-Spychalska K."/>
            <person name="Bean T.P."/>
            <person name="Stentiford G.D."/>
        </authorList>
    </citation>
    <scope>NUCLEOTIDE SEQUENCE [LARGE SCALE GENOMIC DNA]</scope>
    <source>
        <strain evidence="3">RA15029</strain>
    </source>
</reference>
<keyword evidence="2" id="KW-0732">Signal</keyword>
<dbReference type="EMBL" id="NMOS02000009">
    <property type="protein sequence ID" value="RDH40412.1"/>
    <property type="molecule type" value="Genomic_DNA"/>
</dbReference>
<feature type="chain" id="PRO_5016645315" description="Type IV secretion protein IcmD" evidence="2">
    <location>
        <begin position="19"/>
        <end position="106"/>
    </location>
</feature>